<dbReference type="Gene3D" id="3.60.21.10">
    <property type="match status" value="1"/>
</dbReference>
<dbReference type="GO" id="GO:0016787">
    <property type="term" value="F:hydrolase activity"/>
    <property type="evidence" value="ECO:0007669"/>
    <property type="project" value="InterPro"/>
</dbReference>
<dbReference type="OrthoDB" id="384253at2"/>
<accession>A0A402A1K1</accession>
<reference evidence="3" key="1">
    <citation type="submission" date="2018-12" db="EMBL/GenBank/DDBJ databases">
        <title>Tengunoibacter tsumagoiensis gen. nov., sp. nov., Dictyobacter kobayashii sp. nov., D. alpinus sp. nov., and D. joshuensis sp. nov. and description of Dictyobacteraceae fam. nov. within the order Ktedonobacterales isolated from Tengu-no-mugimeshi.</title>
        <authorList>
            <person name="Wang C.M."/>
            <person name="Zheng Y."/>
            <person name="Sakai Y."/>
            <person name="Toyoda A."/>
            <person name="Minakuchi Y."/>
            <person name="Abe K."/>
            <person name="Yokota A."/>
            <person name="Yabe S."/>
        </authorList>
    </citation>
    <scope>NUCLEOTIDE SEQUENCE [LARGE SCALE GENOMIC DNA]</scope>
    <source>
        <strain evidence="3">Uno3</strain>
    </source>
</reference>
<keyword evidence="3" id="KW-1185">Reference proteome</keyword>
<dbReference type="InterPro" id="IPR029052">
    <property type="entry name" value="Metallo-depent_PP-like"/>
</dbReference>
<evidence type="ECO:0000313" key="3">
    <source>
        <dbReference type="Proteomes" id="UP000287352"/>
    </source>
</evidence>
<dbReference type="InterPro" id="IPR004843">
    <property type="entry name" value="Calcineurin-like_PHP"/>
</dbReference>
<dbReference type="EMBL" id="BIFR01000001">
    <property type="protein sequence ID" value="GCE13040.1"/>
    <property type="molecule type" value="Genomic_DNA"/>
</dbReference>
<dbReference type="PRINTS" id="PR00114">
    <property type="entry name" value="STPHPHTASE"/>
</dbReference>
<dbReference type="PANTHER" id="PTHR46546">
    <property type="entry name" value="SHEWANELLA-LIKE PROTEIN PHOSPHATASE 1"/>
    <property type="match status" value="1"/>
</dbReference>
<dbReference type="AlphaFoldDB" id="A0A402A1K1"/>
<dbReference type="Proteomes" id="UP000287352">
    <property type="component" value="Unassembled WGS sequence"/>
</dbReference>
<dbReference type="SUPFAM" id="SSF56300">
    <property type="entry name" value="Metallo-dependent phosphatases"/>
    <property type="match status" value="1"/>
</dbReference>
<sequence length="286" mass="31702">MQPSSQSIGVSDQRNYPIYLMGDVHGQLQILISLLQKAYLIDEQAHWIGEQSHLWFLGDLVDRGPDSIGVLDLVMRLQREAQLVGGAVESLLGNHEVLLLGASKFGKRLLGGGNHFLTRWRRNGGKKEDLGKLTPAHLTWIESLPAIARVEHALLIHADSSFYTRYGTSIAEVNTTLYNLLQHKDLLAWEDLWEHFASRGVFSHQLGGDEYVERFLSIFGGEQIIHGHTPIHLMVGGNVKSVTQPYSYAQGRCLNLDGGIFLGGPGFLHQITAPAEAARKSENLPL</sequence>
<dbReference type="InterPro" id="IPR006186">
    <property type="entry name" value="Ser/Thr-sp_prot-phosphatase"/>
</dbReference>
<proteinExistence type="predicted"/>
<dbReference type="Pfam" id="PF00149">
    <property type="entry name" value="Metallophos"/>
    <property type="match status" value="1"/>
</dbReference>
<organism evidence="2 3">
    <name type="scientific">Tengunoibacter tsumagoiensis</name>
    <dbReference type="NCBI Taxonomy" id="2014871"/>
    <lineage>
        <taxon>Bacteria</taxon>
        <taxon>Bacillati</taxon>
        <taxon>Chloroflexota</taxon>
        <taxon>Ktedonobacteria</taxon>
        <taxon>Ktedonobacterales</taxon>
        <taxon>Dictyobacteraceae</taxon>
        <taxon>Tengunoibacter</taxon>
    </lineage>
</organism>
<protein>
    <submittedName>
        <fullName evidence="2">Serine/threonine protein phosphatase</fullName>
    </submittedName>
</protein>
<evidence type="ECO:0000259" key="1">
    <source>
        <dbReference type="Pfam" id="PF00149"/>
    </source>
</evidence>
<comment type="caution">
    <text evidence="2">The sequence shown here is derived from an EMBL/GenBank/DDBJ whole genome shotgun (WGS) entry which is preliminary data.</text>
</comment>
<evidence type="ECO:0000313" key="2">
    <source>
        <dbReference type="EMBL" id="GCE13040.1"/>
    </source>
</evidence>
<name>A0A402A1K1_9CHLR</name>
<feature type="domain" description="Calcineurin-like phosphoesterase" evidence="1">
    <location>
        <begin position="17"/>
        <end position="230"/>
    </location>
</feature>
<dbReference type="PANTHER" id="PTHR46546:SF4">
    <property type="entry name" value="SHEWANELLA-LIKE PROTEIN PHOSPHATASE 1"/>
    <property type="match status" value="1"/>
</dbReference>
<gene>
    <name evidence="2" type="ORF">KTT_28990</name>
</gene>
<dbReference type="RefSeq" id="WP_126580607.1">
    <property type="nucleotide sequence ID" value="NZ_BIFR01000001.1"/>
</dbReference>